<dbReference type="EMBL" id="VWSF01000007">
    <property type="protein sequence ID" value="KAA5546543.1"/>
    <property type="molecule type" value="Genomic_DNA"/>
</dbReference>
<comment type="caution">
    <text evidence="1">The sequence shown here is derived from an EMBL/GenBank/DDBJ whole genome shotgun (WGS) entry which is preliminary data.</text>
</comment>
<proteinExistence type="predicted"/>
<dbReference type="RefSeq" id="WP_150088591.1">
    <property type="nucleotide sequence ID" value="NZ_VWSF01000007.1"/>
</dbReference>
<dbReference type="Proteomes" id="UP000323426">
    <property type="component" value="Unassembled WGS sequence"/>
</dbReference>
<evidence type="ECO:0000313" key="1">
    <source>
        <dbReference type="EMBL" id="KAA5546543.1"/>
    </source>
</evidence>
<dbReference type="AlphaFoldDB" id="A0A5M6DGK3"/>
<organism evidence="1 2">
    <name type="scientific">Adhaeribacter rhizoryzae</name>
    <dbReference type="NCBI Taxonomy" id="2607907"/>
    <lineage>
        <taxon>Bacteria</taxon>
        <taxon>Pseudomonadati</taxon>
        <taxon>Bacteroidota</taxon>
        <taxon>Cytophagia</taxon>
        <taxon>Cytophagales</taxon>
        <taxon>Hymenobacteraceae</taxon>
        <taxon>Adhaeribacter</taxon>
    </lineage>
</organism>
<gene>
    <name evidence="1" type="ORF">F0145_11710</name>
</gene>
<name>A0A5M6DGK3_9BACT</name>
<accession>A0A5M6DGK3</accession>
<sequence length="142" mass="16253">MKGRTHLPGYNISNTLSSLQDSFFSQFTGLEVAEGGEIRSYYRCESKRIPDANFAVALEYQTTTSEELYFLTQVILNTLNTEPERFHDMFDIPGLETESWEQLANVTQYLIAEGWIEPKAVAEKLLVKLTIEGKLYLQYNIA</sequence>
<evidence type="ECO:0000313" key="2">
    <source>
        <dbReference type="Proteomes" id="UP000323426"/>
    </source>
</evidence>
<keyword evidence="2" id="KW-1185">Reference proteome</keyword>
<reference evidence="1 2" key="1">
    <citation type="submission" date="2019-09" db="EMBL/GenBank/DDBJ databases">
        <title>Genome sequence and assembly of Adhaeribacter sp.</title>
        <authorList>
            <person name="Chhetri G."/>
        </authorList>
    </citation>
    <scope>NUCLEOTIDE SEQUENCE [LARGE SCALE GENOMIC DNA]</scope>
    <source>
        <strain evidence="1 2">DK36</strain>
    </source>
</reference>
<protein>
    <submittedName>
        <fullName evidence="1">Uncharacterized protein</fullName>
    </submittedName>
</protein>